<feature type="repeat" description="TPR" evidence="3">
    <location>
        <begin position="547"/>
        <end position="580"/>
    </location>
</feature>
<feature type="transmembrane region" description="Helical" evidence="4">
    <location>
        <begin position="115"/>
        <end position="136"/>
    </location>
</feature>
<feature type="transmembrane region" description="Helical" evidence="4">
    <location>
        <begin position="210"/>
        <end position="234"/>
    </location>
</feature>
<sequence length="624" mass="68684">MKSNVATYGLALLALLVTGLVYINSLHNGITNWDDPDYLTNNPLLDWHKTPLRAYFTTVISGNRHPLTTLSLSFDYALGGGKPAQVHLTNLLLHLLNVGLVFAVCWQWSGGSRLVAFLVALWFGIHPMHVESVAWISARKDVLYTLFFLLSLLCYWRFLNSRAWGYLLLSLLAGVLANLAKPAAVILPVVLVLVTLWHDNKLTINRLLPILPFFIVAAIMGWLTLASQASAAAINENYSLWERIQLGGYALVNYVIKAVWPVGLSALYGRPGYGAVFPWFFLAATVISVLGLGLLGWLYIWQARSAPRSAAALWFFGGAFFVANLALTLQIIKAVGSAAYADRYTYVAYIGLFFAVAMTIQRLERPALRRAALGVATVFSVACAVLSFNRVSIWKSPETLWTDVLKTQPFSATAYSNRGLYYEQNDRLDEALADYSMAVANDPRIVFRANRAYLLSKMNRPDEALADADFLLRDNPNNALALTIKGTALVGKNQPAAAIPLLTRSLSLDSTYLNTWVNLGSAYFTNKQYPEAIRHYQKAGLLDGQNPVLWANLGAAFLQNKQYHDAIAACQRAIDLNPANGQAQLYACYAYQKSGQLAEAKASAQQAQKLGQTVDAGMLRAIGL</sequence>
<dbReference type="PROSITE" id="PS50005">
    <property type="entry name" value="TPR"/>
    <property type="match status" value="3"/>
</dbReference>
<dbReference type="EMBL" id="JAFMYU010000006">
    <property type="protein sequence ID" value="MBO0931180.1"/>
    <property type="molecule type" value="Genomic_DNA"/>
</dbReference>
<gene>
    <name evidence="5" type="ORF">J2I48_09260</name>
</gene>
<proteinExistence type="predicted"/>
<evidence type="ECO:0000256" key="2">
    <source>
        <dbReference type="ARBA" id="ARBA00022803"/>
    </source>
</evidence>
<dbReference type="Pfam" id="PF07719">
    <property type="entry name" value="TPR_2"/>
    <property type="match status" value="1"/>
</dbReference>
<feature type="transmembrane region" description="Helical" evidence="4">
    <location>
        <begin position="166"/>
        <end position="198"/>
    </location>
</feature>
<dbReference type="PANTHER" id="PTHR44227">
    <property type="match status" value="1"/>
</dbReference>
<feature type="repeat" description="TPR" evidence="3">
    <location>
        <begin position="412"/>
        <end position="445"/>
    </location>
</feature>
<dbReference type="InterPro" id="IPR019734">
    <property type="entry name" value="TPR_rpt"/>
</dbReference>
<dbReference type="InterPro" id="IPR052346">
    <property type="entry name" value="O-mannosyl-transferase_TMTC"/>
</dbReference>
<dbReference type="Proteomes" id="UP000664795">
    <property type="component" value="Unassembled WGS sequence"/>
</dbReference>
<dbReference type="Pfam" id="PF13432">
    <property type="entry name" value="TPR_16"/>
    <property type="match status" value="2"/>
</dbReference>
<feature type="transmembrane region" description="Helical" evidence="4">
    <location>
        <begin position="312"/>
        <end position="332"/>
    </location>
</feature>
<feature type="transmembrane region" description="Helical" evidence="4">
    <location>
        <begin position="367"/>
        <end position="388"/>
    </location>
</feature>
<keyword evidence="6" id="KW-1185">Reference proteome</keyword>
<evidence type="ECO:0000313" key="6">
    <source>
        <dbReference type="Proteomes" id="UP000664795"/>
    </source>
</evidence>
<evidence type="ECO:0000313" key="5">
    <source>
        <dbReference type="EMBL" id="MBO0931180.1"/>
    </source>
</evidence>
<dbReference type="RefSeq" id="WP_207335152.1">
    <property type="nucleotide sequence ID" value="NZ_JAFMYU010000006.1"/>
</dbReference>
<feature type="transmembrane region" description="Helical" evidence="4">
    <location>
        <begin position="91"/>
        <end position="108"/>
    </location>
</feature>
<keyword evidence="4" id="KW-0812">Transmembrane</keyword>
<evidence type="ECO:0000256" key="1">
    <source>
        <dbReference type="ARBA" id="ARBA00022737"/>
    </source>
</evidence>
<dbReference type="Gene3D" id="1.25.40.10">
    <property type="entry name" value="Tetratricopeptide repeat domain"/>
    <property type="match status" value="3"/>
</dbReference>
<keyword evidence="2 3" id="KW-0802">TPR repeat</keyword>
<dbReference type="SMART" id="SM00028">
    <property type="entry name" value="TPR"/>
    <property type="match status" value="5"/>
</dbReference>
<feature type="transmembrane region" description="Helical" evidence="4">
    <location>
        <begin position="142"/>
        <end position="159"/>
    </location>
</feature>
<protein>
    <submittedName>
        <fullName evidence="5">Tetratricopeptide repeat protein</fullName>
    </submittedName>
</protein>
<accession>A0A939K0F6</accession>
<dbReference type="PANTHER" id="PTHR44227:SF3">
    <property type="entry name" value="PROTEIN O-MANNOSYL-TRANSFERASE TMTC4"/>
    <property type="match status" value="1"/>
</dbReference>
<dbReference type="SUPFAM" id="SSF48452">
    <property type="entry name" value="TPR-like"/>
    <property type="match status" value="1"/>
</dbReference>
<organism evidence="5 6">
    <name type="scientific">Fibrella aquatilis</name>
    <dbReference type="NCBI Taxonomy" id="2817059"/>
    <lineage>
        <taxon>Bacteria</taxon>
        <taxon>Pseudomonadati</taxon>
        <taxon>Bacteroidota</taxon>
        <taxon>Cytophagia</taxon>
        <taxon>Cytophagales</taxon>
        <taxon>Spirosomataceae</taxon>
        <taxon>Fibrella</taxon>
    </lineage>
</organism>
<dbReference type="InterPro" id="IPR013105">
    <property type="entry name" value="TPR_2"/>
</dbReference>
<comment type="caution">
    <text evidence="5">The sequence shown here is derived from an EMBL/GenBank/DDBJ whole genome shotgun (WGS) entry which is preliminary data.</text>
</comment>
<feature type="repeat" description="TPR" evidence="3">
    <location>
        <begin position="513"/>
        <end position="546"/>
    </location>
</feature>
<feature type="transmembrane region" description="Helical" evidence="4">
    <location>
        <begin position="344"/>
        <end position="360"/>
    </location>
</feature>
<keyword evidence="4" id="KW-1133">Transmembrane helix</keyword>
<reference evidence="5 6" key="1">
    <citation type="submission" date="2021-03" db="EMBL/GenBank/DDBJ databases">
        <title>Fibrella sp. HMF5036 genome sequencing and assembly.</title>
        <authorList>
            <person name="Kang H."/>
            <person name="Kim H."/>
            <person name="Bae S."/>
            <person name="Joh K."/>
        </authorList>
    </citation>
    <scope>NUCLEOTIDE SEQUENCE [LARGE SCALE GENOMIC DNA]</scope>
    <source>
        <strain evidence="5 6">HMF5036</strain>
    </source>
</reference>
<name>A0A939K0F6_9BACT</name>
<dbReference type="AlphaFoldDB" id="A0A939K0F6"/>
<keyword evidence="4" id="KW-0472">Membrane</keyword>
<evidence type="ECO:0000256" key="4">
    <source>
        <dbReference type="SAM" id="Phobius"/>
    </source>
</evidence>
<feature type="transmembrane region" description="Helical" evidence="4">
    <location>
        <begin position="246"/>
        <end position="267"/>
    </location>
</feature>
<feature type="transmembrane region" description="Helical" evidence="4">
    <location>
        <begin position="279"/>
        <end position="300"/>
    </location>
</feature>
<keyword evidence="1" id="KW-0677">Repeat</keyword>
<dbReference type="Pfam" id="PF00515">
    <property type="entry name" value="TPR_1"/>
    <property type="match status" value="1"/>
</dbReference>
<evidence type="ECO:0000256" key="3">
    <source>
        <dbReference type="PROSITE-ProRule" id="PRU00339"/>
    </source>
</evidence>
<dbReference type="InterPro" id="IPR011990">
    <property type="entry name" value="TPR-like_helical_dom_sf"/>
</dbReference>